<dbReference type="Proteomes" id="UP000019376">
    <property type="component" value="Unassembled WGS sequence"/>
</dbReference>
<feature type="transmembrane region" description="Helical" evidence="5">
    <location>
        <begin position="130"/>
        <end position="149"/>
    </location>
</feature>
<evidence type="ECO:0000256" key="2">
    <source>
        <dbReference type="ARBA" id="ARBA00022692"/>
    </source>
</evidence>
<keyword evidence="8" id="KW-1185">Reference proteome</keyword>
<dbReference type="GO" id="GO:0005886">
    <property type="term" value="C:plasma membrane"/>
    <property type="evidence" value="ECO:0007669"/>
    <property type="project" value="TreeGrafter"/>
</dbReference>
<evidence type="ECO:0000313" key="8">
    <source>
        <dbReference type="Proteomes" id="UP000019376"/>
    </source>
</evidence>
<dbReference type="GO" id="GO:0070941">
    <property type="term" value="P:eisosome assembly"/>
    <property type="evidence" value="ECO:0007669"/>
    <property type="project" value="TreeGrafter"/>
</dbReference>
<evidence type="ECO:0000259" key="6">
    <source>
        <dbReference type="Pfam" id="PF01284"/>
    </source>
</evidence>
<dbReference type="InterPro" id="IPR008253">
    <property type="entry name" value="Marvel"/>
</dbReference>
<feature type="domain" description="MARVEL" evidence="6">
    <location>
        <begin position="7"/>
        <end position="145"/>
    </location>
</feature>
<dbReference type="HOGENOM" id="CLU_098356_0_0_1"/>
<evidence type="ECO:0000313" key="7">
    <source>
        <dbReference type="EMBL" id="EPS29717.1"/>
    </source>
</evidence>
<dbReference type="EMBL" id="KB644412">
    <property type="protein sequence ID" value="EPS29717.1"/>
    <property type="molecule type" value="Genomic_DNA"/>
</dbReference>
<keyword evidence="3 5" id="KW-1133">Transmembrane helix</keyword>
<evidence type="ECO:0000256" key="3">
    <source>
        <dbReference type="ARBA" id="ARBA00022989"/>
    </source>
</evidence>
<gene>
    <name evidence="7" type="ORF">PDE_04667</name>
</gene>
<dbReference type="GO" id="GO:0072659">
    <property type="term" value="P:protein localization to plasma membrane"/>
    <property type="evidence" value="ECO:0007669"/>
    <property type="project" value="TreeGrafter"/>
</dbReference>
<dbReference type="PANTHER" id="PTHR28165">
    <property type="entry name" value="NON-CLASSICAL EXPORT PROTEIN 2-RELATED"/>
    <property type="match status" value="1"/>
</dbReference>
<evidence type="ECO:0000256" key="4">
    <source>
        <dbReference type="ARBA" id="ARBA00023136"/>
    </source>
</evidence>
<dbReference type="eggNOG" id="ENOG502RZW2">
    <property type="taxonomic scope" value="Eukaryota"/>
</dbReference>
<accession>S8B572</accession>
<keyword evidence="4 5" id="KW-0472">Membrane</keyword>
<comment type="subcellular location">
    <subcellularLocation>
        <location evidence="1">Membrane</location>
        <topology evidence="1">Multi-pass membrane protein</topology>
    </subcellularLocation>
</comment>
<name>S8B572_PENO1</name>
<proteinExistence type="predicted"/>
<sequence length="170" mass="18882">MGLNMFQFGLRVWQFVWTLLIMALIGDMIADSFAGNPSVINYTMFVSAFSMLSLFYLFPASFNPDWAISPIIMIVVDGLNAIFFFCAAVALPSYLHVHSCTNTSYLVSNSITNGSYNMTQRCREAQASTAFLWFGWVGYMASFIISILMSRSAGSKLGSAGRRRPNMAQV</sequence>
<feature type="transmembrane region" description="Helical" evidence="5">
    <location>
        <begin position="12"/>
        <end position="33"/>
    </location>
</feature>
<protein>
    <recommendedName>
        <fullName evidence="6">MARVEL domain-containing protein</fullName>
    </recommendedName>
</protein>
<evidence type="ECO:0000256" key="1">
    <source>
        <dbReference type="ARBA" id="ARBA00004141"/>
    </source>
</evidence>
<dbReference type="OrthoDB" id="5423111at2759"/>
<keyword evidence="2 5" id="KW-0812">Transmembrane</keyword>
<evidence type="ECO:0000256" key="5">
    <source>
        <dbReference type="SAM" id="Phobius"/>
    </source>
</evidence>
<dbReference type="GO" id="GO:0032126">
    <property type="term" value="C:eisosome"/>
    <property type="evidence" value="ECO:0007669"/>
    <property type="project" value="TreeGrafter"/>
</dbReference>
<feature type="transmembrane region" description="Helical" evidence="5">
    <location>
        <begin position="71"/>
        <end position="95"/>
    </location>
</feature>
<dbReference type="PANTHER" id="PTHR28165:SF1">
    <property type="entry name" value="NON-CLASSICAL EXPORT PROTEIN 2-RELATED"/>
    <property type="match status" value="1"/>
</dbReference>
<dbReference type="InterPro" id="IPR052649">
    <property type="entry name" value="NCE102-like"/>
</dbReference>
<dbReference type="PhylomeDB" id="S8B572"/>
<reference evidence="7 8" key="1">
    <citation type="journal article" date="2013" name="PLoS ONE">
        <title>Genomic and secretomic analyses reveal unique features of the lignocellulolytic enzyme system of Penicillium decumbens.</title>
        <authorList>
            <person name="Liu G."/>
            <person name="Zhang L."/>
            <person name="Wei X."/>
            <person name="Zou G."/>
            <person name="Qin Y."/>
            <person name="Ma L."/>
            <person name="Li J."/>
            <person name="Zheng H."/>
            <person name="Wang S."/>
            <person name="Wang C."/>
            <person name="Xun L."/>
            <person name="Zhao G.-P."/>
            <person name="Zhou Z."/>
            <person name="Qu Y."/>
        </authorList>
    </citation>
    <scope>NUCLEOTIDE SEQUENCE [LARGE SCALE GENOMIC DNA]</scope>
    <source>
        <strain evidence="8">114-2 / CGMCC 5302</strain>
    </source>
</reference>
<feature type="transmembrane region" description="Helical" evidence="5">
    <location>
        <begin position="39"/>
        <end position="59"/>
    </location>
</feature>
<dbReference type="Pfam" id="PF01284">
    <property type="entry name" value="MARVEL"/>
    <property type="match status" value="1"/>
</dbReference>
<organism evidence="7 8">
    <name type="scientific">Penicillium oxalicum (strain 114-2 / CGMCC 5302)</name>
    <name type="common">Penicillium decumbens</name>
    <dbReference type="NCBI Taxonomy" id="933388"/>
    <lineage>
        <taxon>Eukaryota</taxon>
        <taxon>Fungi</taxon>
        <taxon>Dikarya</taxon>
        <taxon>Ascomycota</taxon>
        <taxon>Pezizomycotina</taxon>
        <taxon>Eurotiomycetes</taxon>
        <taxon>Eurotiomycetidae</taxon>
        <taxon>Eurotiales</taxon>
        <taxon>Aspergillaceae</taxon>
        <taxon>Penicillium</taxon>
    </lineage>
</organism>
<dbReference type="AlphaFoldDB" id="S8B572"/>